<dbReference type="CDD" id="cd00303">
    <property type="entry name" value="retropepsin_like"/>
    <property type="match status" value="1"/>
</dbReference>
<comment type="caution">
    <text evidence="2">The sequence shown here is derived from an EMBL/GenBank/DDBJ whole genome shotgun (WGS) entry which is preliminary data.</text>
</comment>
<accession>A0A8T2R103</accession>
<sequence>MADQSIVRPIGVVPGVPVKIQGTIFNLDFVVLRLPQVEGSFPLLIGRPWLRHANVLHDWGKDTMWVKQEGKELQQIILEEGLDNQRNTSMMQTIGICMEEEVVDNQEADLFEGADLYEDENIFAWLHAEDPSSCYGIFPNSSREEAYEEKGEITQVETVSVKGHGKEKKSKVLLKRSRDEDASNHMSMATVLWILVWISIVMSSLMIANAGLYKNVEGAPASLWKHRVPLDEEAGIIKINFCRLIHKVAGGDNILMEDLGYPYQMTNVPIEKTKSMKCSKIGDYEGVSRSQPYRAQGLSSTKVKISGLPGTYKICQGCT</sequence>
<keyword evidence="3" id="KW-1185">Reference proteome</keyword>
<dbReference type="Proteomes" id="UP000825935">
    <property type="component" value="Chromosome 31"/>
</dbReference>
<gene>
    <name evidence="2" type="ORF">KP509_31G072900</name>
</gene>
<feature type="transmembrane region" description="Helical" evidence="1">
    <location>
        <begin position="186"/>
        <end position="208"/>
    </location>
</feature>
<name>A0A8T2R103_CERRI</name>
<protein>
    <submittedName>
        <fullName evidence="2">Uncharacterized protein</fullName>
    </submittedName>
</protein>
<organism evidence="2 3">
    <name type="scientific">Ceratopteris richardii</name>
    <name type="common">Triangle waterfern</name>
    <dbReference type="NCBI Taxonomy" id="49495"/>
    <lineage>
        <taxon>Eukaryota</taxon>
        <taxon>Viridiplantae</taxon>
        <taxon>Streptophyta</taxon>
        <taxon>Embryophyta</taxon>
        <taxon>Tracheophyta</taxon>
        <taxon>Polypodiopsida</taxon>
        <taxon>Polypodiidae</taxon>
        <taxon>Polypodiales</taxon>
        <taxon>Pteridineae</taxon>
        <taxon>Pteridaceae</taxon>
        <taxon>Parkerioideae</taxon>
        <taxon>Ceratopteris</taxon>
    </lineage>
</organism>
<evidence type="ECO:0000256" key="1">
    <source>
        <dbReference type="SAM" id="Phobius"/>
    </source>
</evidence>
<evidence type="ECO:0000313" key="3">
    <source>
        <dbReference type="Proteomes" id="UP000825935"/>
    </source>
</evidence>
<dbReference type="AlphaFoldDB" id="A0A8T2R103"/>
<proteinExistence type="predicted"/>
<keyword evidence="1" id="KW-0812">Transmembrane</keyword>
<dbReference type="EMBL" id="CM035436">
    <property type="protein sequence ID" value="KAH7289388.1"/>
    <property type="molecule type" value="Genomic_DNA"/>
</dbReference>
<dbReference type="InterPro" id="IPR021109">
    <property type="entry name" value="Peptidase_aspartic_dom_sf"/>
</dbReference>
<keyword evidence="1" id="KW-0472">Membrane</keyword>
<dbReference type="OrthoDB" id="674712at2759"/>
<dbReference type="Gene3D" id="2.40.70.10">
    <property type="entry name" value="Acid Proteases"/>
    <property type="match status" value="1"/>
</dbReference>
<reference evidence="2" key="1">
    <citation type="submission" date="2021-08" db="EMBL/GenBank/DDBJ databases">
        <title>WGS assembly of Ceratopteris richardii.</title>
        <authorList>
            <person name="Marchant D.B."/>
            <person name="Chen G."/>
            <person name="Jenkins J."/>
            <person name="Shu S."/>
            <person name="Leebens-Mack J."/>
            <person name="Grimwood J."/>
            <person name="Schmutz J."/>
            <person name="Soltis P."/>
            <person name="Soltis D."/>
            <person name="Chen Z.-H."/>
        </authorList>
    </citation>
    <scope>NUCLEOTIDE SEQUENCE</scope>
    <source>
        <strain evidence="2">Whitten #5841</strain>
        <tissue evidence="2">Leaf</tissue>
    </source>
</reference>
<evidence type="ECO:0000313" key="2">
    <source>
        <dbReference type="EMBL" id="KAH7289388.1"/>
    </source>
</evidence>
<keyword evidence="1" id="KW-1133">Transmembrane helix</keyword>